<organism evidence="2 3">
    <name type="scientific">Christiangramia forsetii (strain DSM 17595 / CGMCC 1.15422 / KT0803)</name>
    <name type="common">Gramella forsetii</name>
    <dbReference type="NCBI Taxonomy" id="411154"/>
    <lineage>
        <taxon>Bacteria</taxon>
        <taxon>Pseudomonadati</taxon>
        <taxon>Bacteroidota</taxon>
        <taxon>Flavobacteriia</taxon>
        <taxon>Flavobacteriales</taxon>
        <taxon>Flavobacteriaceae</taxon>
        <taxon>Christiangramia</taxon>
    </lineage>
</organism>
<dbReference type="KEGG" id="gfo:GFO_0941"/>
<accession>A0LZX0</accession>
<dbReference type="AlphaFoldDB" id="A0LZX0"/>
<dbReference type="Proteomes" id="UP000000755">
    <property type="component" value="Chromosome"/>
</dbReference>
<gene>
    <name evidence="2" type="ordered locus">GFO_0941</name>
</gene>
<evidence type="ECO:0000313" key="3">
    <source>
        <dbReference type="Proteomes" id="UP000000755"/>
    </source>
</evidence>
<dbReference type="HOGENOM" id="CLU_2259812_0_0_10"/>
<name>A0LZX0_CHRFK</name>
<dbReference type="eggNOG" id="ENOG5033GCM">
    <property type="taxonomic scope" value="Bacteria"/>
</dbReference>
<proteinExistence type="predicted"/>
<dbReference type="EMBL" id="CU207366">
    <property type="protein sequence ID" value="CAL65915.1"/>
    <property type="molecule type" value="Genomic_DNA"/>
</dbReference>
<protein>
    <submittedName>
        <fullName evidence="2">Membrane protein</fullName>
    </submittedName>
</protein>
<keyword evidence="1" id="KW-0812">Transmembrane</keyword>
<sequence>MEERMKTIENFLKKYTEKPNSTFKRLFVTFLFGFLPFALFFSILSFLEVEPVSFNGEEYYGFRGTLIVMIATPISAFIFSIFIYIYLLLGYLVLNGLKKILIN</sequence>
<feature type="transmembrane region" description="Helical" evidence="1">
    <location>
        <begin position="26"/>
        <end position="47"/>
    </location>
</feature>
<feature type="transmembrane region" description="Helical" evidence="1">
    <location>
        <begin position="67"/>
        <end position="94"/>
    </location>
</feature>
<dbReference type="STRING" id="411154.GFO_0941"/>
<reference evidence="2 3" key="1">
    <citation type="journal article" date="2006" name="Environ. Microbiol.">
        <title>Whole genome analysis of the marine Bacteroidetes'Gramella forsetii' reveals adaptations to degradation of polymeric organic matter.</title>
        <authorList>
            <person name="Bauer M."/>
            <person name="Kube M."/>
            <person name="Teeling H."/>
            <person name="Richter M."/>
            <person name="Lombardot T."/>
            <person name="Allers E."/>
            <person name="Wuerdemann C.A."/>
            <person name="Quast C."/>
            <person name="Kuhl H."/>
            <person name="Knaust F."/>
            <person name="Woebken D."/>
            <person name="Bischof K."/>
            <person name="Mussmann M."/>
            <person name="Choudhuri J.V."/>
            <person name="Meyer F."/>
            <person name="Reinhardt R."/>
            <person name="Amann R.I."/>
            <person name="Gloeckner F.O."/>
        </authorList>
    </citation>
    <scope>NUCLEOTIDE SEQUENCE [LARGE SCALE GENOMIC DNA]</scope>
    <source>
        <strain evidence="2 3">KT0803</strain>
    </source>
</reference>
<evidence type="ECO:0000313" key="2">
    <source>
        <dbReference type="EMBL" id="CAL65915.1"/>
    </source>
</evidence>
<keyword evidence="1" id="KW-1133">Transmembrane helix</keyword>
<evidence type="ECO:0000256" key="1">
    <source>
        <dbReference type="SAM" id="Phobius"/>
    </source>
</evidence>
<keyword evidence="1" id="KW-0472">Membrane</keyword>